<keyword evidence="2" id="KW-1185">Reference proteome</keyword>
<accession>A0ABR3WPB0</accession>
<gene>
    <name evidence="1" type="ORF">Daus18300_007146</name>
</gene>
<sequence length="158" mass="16594">MLVGGCELLTHEAISSFLTDAHVHLLAMHYAVPEGAAAALGATKRRAAEILDCVADTGCLFDAGIIHHHLASLVATARLVCGATSEEEEEAGLRGAVAAACATLCPLLAEFPPFWAAVVSDEGVAGLWVSLEGARRAAGEMGPEVRERMRWVVEAYEV</sequence>
<reference evidence="1 2" key="1">
    <citation type="journal article" date="2024" name="IMA Fungus">
        <title>IMA Genome - F19 : A genome assembly and annotation guide to empower mycologists, including annotated draft genome sequences of Ceratocystis pirilliformis, Diaporthe australafricana, Fusarium ophioides, Paecilomyces lecythidis, and Sporothrix stenoceras.</title>
        <authorList>
            <person name="Aylward J."/>
            <person name="Wilson A.M."/>
            <person name="Visagie C.M."/>
            <person name="Spraker J."/>
            <person name="Barnes I."/>
            <person name="Buitendag C."/>
            <person name="Ceriani C."/>
            <person name="Del Mar Angel L."/>
            <person name="du Plessis D."/>
            <person name="Fuchs T."/>
            <person name="Gasser K."/>
            <person name="Kramer D."/>
            <person name="Li W."/>
            <person name="Munsamy K."/>
            <person name="Piso A."/>
            <person name="Price J.L."/>
            <person name="Sonnekus B."/>
            <person name="Thomas C."/>
            <person name="van der Nest A."/>
            <person name="van Dijk A."/>
            <person name="van Heerden A."/>
            <person name="van Vuuren N."/>
            <person name="Yilmaz N."/>
            <person name="Duong T.A."/>
            <person name="van der Merwe N.A."/>
            <person name="Wingfield M.J."/>
            <person name="Wingfield B.D."/>
        </authorList>
    </citation>
    <scope>NUCLEOTIDE SEQUENCE [LARGE SCALE GENOMIC DNA]</scope>
    <source>
        <strain evidence="1 2">CMW 18300</strain>
    </source>
</reference>
<dbReference type="EMBL" id="JAWRVE010000061">
    <property type="protein sequence ID" value="KAL1865501.1"/>
    <property type="molecule type" value="Genomic_DNA"/>
</dbReference>
<evidence type="ECO:0000313" key="2">
    <source>
        <dbReference type="Proteomes" id="UP001583177"/>
    </source>
</evidence>
<dbReference type="Proteomes" id="UP001583177">
    <property type="component" value="Unassembled WGS sequence"/>
</dbReference>
<protein>
    <submittedName>
        <fullName evidence="1">Uncharacterized protein</fullName>
    </submittedName>
</protein>
<evidence type="ECO:0000313" key="1">
    <source>
        <dbReference type="EMBL" id="KAL1865501.1"/>
    </source>
</evidence>
<organism evidence="1 2">
    <name type="scientific">Diaporthe australafricana</name>
    <dbReference type="NCBI Taxonomy" id="127596"/>
    <lineage>
        <taxon>Eukaryota</taxon>
        <taxon>Fungi</taxon>
        <taxon>Dikarya</taxon>
        <taxon>Ascomycota</taxon>
        <taxon>Pezizomycotina</taxon>
        <taxon>Sordariomycetes</taxon>
        <taxon>Sordariomycetidae</taxon>
        <taxon>Diaporthales</taxon>
        <taxon>Diaporthaceae</taxon>
        <taxon>Diaporthe</taxon>
    </lineage>
</organism>
<name>A0ABR3WPB0_9PEZI</name>
<proteinExistence type="predicted"/>
<comment type="caution">
    <text evidence="1">The sequence shown here is derived from an EMBL/GenBank/DDBJ whole genome shotgun (WGS) entry which is preliminary data.</text>
</comment>